<gene>
    <name evidence="2" type="ORF">TSPI_00954</name>
</gene>
<evidence type="ECO:0000313" key="2">
    <source>
        <dbReference type="EMBL" id="KAL1232764.1"/>
    </source>
</evidence>
<evidence type="ECO:0000256" key="1">
    <source>
        <dbReference type="SAM" id="SignalP"/>
    </source>
</evidence>
<proteinExistence type="predicted"/>
<dbReference type="EMBL" id="JBEUSY010000449">
    <property type="protein sequence ID" value="KAL1232764.1"/>
    <property type="molecule type" value="Genomic_DNA"/>
</dbReference>
<sequence length="101" mass="11442">MAAAQSDVSLLCLLYTMEIVPCSLACCCQKKSLFDSSLVFYEKPLRFKSALLIVANQNLIRSFTRIIYSKNEFLLAEERQENVHLVVKHCGTDSFNQGSFI</sequence>
<feature type="chain" id="PRO_5046617424" description="Secreted protein" evidence="1">
    <location>
        <begin position="26"/>
        <end position="101"/>
    </location>
</feature>
<keyword evidence="1" id="KW-0732">Signal</keyword>
<dbReference type="Proteomes" id="UP001558632">
    <property type="component" value="Unassembled WGS sequence"/>
</dbReference>
<reference evidence="2 3" key="1">
    <citation type="submission" date="2024-07" db="EMBL/GenBank/DDBJ databases">
        <title>Enhanced genomic and transcriptomic resources for Trichinella pseudospiralis and T. spiralis underpin the discovery of pronounced molecular differences between stages and species.</title>
        <authorList>
            <person name="Pasi K.K."/>
            <person name="La Rosa G."/>
            <person name="Gomez-Morales M.A."/>
            <person name="Tosini F."/>
            <person name="Sumanam S."/>
            <person name="Young N.D."/>
            <person name="Chang B.C."/>
            <person name="Robin G.B."/>
        </authorList>
    </citation>
    <scope>NUCLEOTIDE SEQUENCE [LARGE SCALE GENOMIC DNA]</scope>
    <source>
        <strain evidence="2">ISS534</strain>
    </source>
</reference>
<feature type="signal peptide" evidence="1">
    <location>
        <begin position="1"/>
        <end position="25"/>
    </location>
</feature>
<keyword evidence="3" id="KW-1185">Reference proteome</keyword>
<evidence type="ECO:0000313" key="3">
    <source>
        <dbReference type="Proteomes" id="UP001558632"/>
    </source>
</evidence>
<accession>A0ABR3KCS3</accession>
<protein>
    <recommendedName>
        <fullName evidence="4">Secreted protein</fullName>
    </recommendedName>
</protein>
<comment type="caution">
    <text evidence="2">The sequence shown here is derived from an EMBL/GenBank/DDBJ whole genome shotgun (WGS) entry which is preliminary data.</text>
</comment>
<name>A0ABR3KCS3_TRISP</name>
<evidence type="ECO:0008006" key="4">
    <source>
        <dbReference type="Google" id="ProtNLM"/>
    </source>
</evidence>
<organism evidence="2 3">
    <name type="scientific">Trichinella spiralis</name>
    <name type="common">Trichina worm</name>
    <dbReference type="NCBI Taxonomy" id="6334"/>
    <lineage>
        <taxon>Eukaryota</taxon>
        <taxon>Metazoa</taxon>
        <taxon>Ecdysozoa</taxon>
        <taxon>Nematoda</taxon>
        <taxon>Enoplea</taxon>
        <taxon>Dorylaimia</taxon>
        <taxon>Trichinellida</taxon>
        <taxon>Trichinellidae</taxon>
        <taxon>Trichinella</taxon>
    </lineage>
</organism>